<organism evidence="11 12">
    <name type="scientific">Monosiga brevicollis</name>
    <name type="common">Choanoflagellate</name>
    <dbReference type="NCBI Taxonomy" id="81824"/>
    <lineage>
        <taxon>Eukaryota</taxon>
        <taxon>Choanoflagellata</taxon>
        <taxon>Craspedida</taxon>
        <taxon>Salpingoecidae</taxon>
        <taxon>Monosiga</taxon>
    </lineage>
</organism>
<feature type="compositionally biased region" description="Low complexity" evidence="9">
    <location>
        <begin position="399"/>
        <end position="408"/>
    </location>
</feature>
<dbReference type="Proteomes" id="UP000001357">
    <property type="component" value="Unassembled WGS sequence"/>
</dbReference>
<evidence type="ECO:0000256" key="5">
    <source>
        <dbReference type="ARBA" id="ARBA00022777"/>
    </source>
</evidence>
<comment type="catalytic activity">
    <reaction evidence="8">
        <text>L-seryl-[protein] + ATP = O-phospho-L-seryl-[protein] + ADP + H(+)</text>
        <dbReference type="Rhea" id="RHEA:17989"/>
        <dbReference type="Rhea" id="RHEA-COMP:9863"/>
        <dbReference type="Rhea" id="RHEA-COMP:11604"/>
        <dbReference type="ChEBI" id="CHEBI:15378"/>
        <dbReference type="ChEBI" id="CHEBI:29999"/>
        <dbReference type="ChEBI" id="CHEBI:30616"/>
        <dbReference type="ChEBI" id="CHEBI:83421"/>
        <dbReference type="ChEBI" id="CHEBI:456216"/>
        <dbReference type="EC" id="2.7.11.1"/>
    </reaction>
</comment>
<protein>
    <recommendedName>
        <fullName evidence="1">non-specific serine/threonine protein kinase</fullName>
        <ecNumber evidence="1">2.7.11.1</ecNumber>
    </recommendedName>
</protein>
<dbReference type="InterPro" id="IPR051131">
    <property type="entry name" value="NEK_Ser/Thr_kinase_NIMA"/>
</dbReference>
<evidence type="ECO:0000256" key="7">
    <source>
        <dbReference type="ARBA" id="ARBA00047899"/>
    </source>
</evidence>
<dbReference type="Gene3D" id="1.10.510.10">
    <property type="entry name" value="Transferase(Phosphotransferase) domain 1"/>
    <property type="match status" value="1"/>
</dbReference>
<comment type="catalytic activity">
    <reaction evidence="7">
        <text>L-threonyl-[protein] + ATP = O-phospho-L-threonyl-[protein] + ADP + H(+)</text>
        <dbReference type="Rhea" id="RHEA:46608"/>
        <dbReference type="Rhea" id="RHEA-COMP:11060"/>
        <dbReference type="Rhea" id="RHEA-COMP:11605"/>
        <dbReference type="ChEBI" id="CHEBI:15378"/>
        <dbReference type="ChEBI" id="CHEBI:30013"/>
        <dbReference type="ChEBI" id="CHEBI:30616"/>
        <dbReference type="ChEBI" id="CHEBI:61977"/>
        <dbReference type="ChEBI" id="CHEBI:456216"/>
        <dbReference type="EC" id="2.7.11.1"/>
    </reaction>
</comment>
<dbReference type="OMA" id="IRYREVF"/>
<evidence type="ECO:0000256" key="3">
    <source>
        <dbReference type="ARBA" id="ARBA00022679"/>
    </source>
</evidence>
<dbReference type="EC" id="2.7.11.1" evidence="1"/>
<evidence type="ECO:0000256" key="8">
    <source>
        <dbReference type="ARBA" id="ARBA00048679"/>
    </source>
</evidence>
<evidence type="ECO:0000313" key="11">
    <source>
        <dbReference type="EMBL" id="EDQ89001.1"/>
    </source>
</evidence>
<reference evidence="11 12" key="1">
    <citation type="journal article" date="2008" name="Nature">
        <title>The genome of the choanoflagellate Monosiga brevicollis and the origin of metazoans.</title>
        <authorList>
            <consortium name="JGI Sequencing"/>
            <person name="King N."/>
            <person name="Westbrook M.J."/>
            <person name="Young S.L."/>
            <person name="Kuo A."/>
            <person name="Abedin M."/>
            <person name="Chapman J."/>
            <person name="Fairclough S."/>
            <person name="Hellsten U."/>
            <person name="Isogai Y."/>
            <person name="Letunic I."/>
            <person name="Marr M."/>
            <person name="Pincus D."/>
            <person name="Putnam N."/>
            <person name="Rokas A."/>
            <person name="Wright K.J."/>
            <person name="Zuzow R."/>
            <person name="Dirks W."/>
            <person name="Good M."/>
            <person name="Goodstein D."/>
            <person name="Lemons D."/>
            <person name="Li W."/>
            <person name="Lyons J.B."/>
            <person name="Morris A."/>
            <person name="Nichols S."/>
            <person name="Richter D.J."/>
            <person name="Salamov A."/>
            <person name="Bork P."/>
            <person name="Lim W.A."/>
            <person name="Manning G."/>
            <person name="Miller W.T."/>
            <person name="McGinnis W."/>
            <person name="Shapiro H."/>
            <person name="Tjian R."/>
            <person name="Grigoriev I.V."/>
            <person name="Rokhsar D."/>
        </authorList>
    </citation>
    <scope>NUCLEOTIDE SEQUENCE [LARGE SCALE GENOMIC DNA]</scope>
    <source>
        <strain evidence="12">MX1 / ATCC 50154</strain>
    </source>
</reference>
<gene>
    <name evidence="11" type="ORF">MONBRDRAFT_32577</name>
</gene>
<dbReference type="eggNOG" id="KOG0589">
    <property type="taxonomic scope" value="Eukaryota"/>
</dbReference>
<keyword evidence="12" id="KW-1185">Reference proteome</keyword>
<evidence type="ECO:0000256" key="4">
    <source>
        <dbReference type="ARBA" id="ARBA00022741"/>
    </source>
</evidence>
<feature type="region of interest" description="Disordered" evidence="9">
    <location>
        <begin position="271"/>
        <end position="299"/>
    </location>
</feature>
<feature type="compositionally biased region" description="Basic and acidic residues" evidence="9">
    <location>
        <begin position="434"/>
        <end position="444"/>
    </location>
</feature>
<accession>A9V0F4</accession>
<dbReference type="EMBL" id="CH991552">
    <property type="protein sequence ID" value="EDQ89001.1"/>
    <property type="molecule type" value="Genomic_DNA"/>
</dbReference>
<dbReference type="RefSeq" id="XP_001746106.1">
    <property type="nucleotide sequence ID" value="XM_001746054.1"/>
</dbReference>
<feature type="compositionally biased region" description="Basic and acidic residues" evidence="9">
    <location>
        <begin position="355"/>
        <end position="376"/>
    </location>
</feature>
<evidence type="ECO:0000256" key="9">
    <source>
        <dbReference type="SAM" id="MobiDB-lite"/>
    </source>
</evidence>
<dbReference type="PANTHER" id="PTHR44899">
    <property type="entry name" value="CAMK FAMILY PROTEIN KINASE"/>
    <property type="match status" value="1"/>
</dbReference>
<dbReference type="AlphaFoldDB" id="A9V0F4"/>
<dbReference type="STRING" id="81824.A9V0F4"/>
<proteinExistence type="predicted"/>
<name>A9V0F4_MONBE</name>
<feature type="compositionally biased region" description="Low complexity" evidence="9">
    <location>
        <begin position="417"/>
        <end position="426"/>
    </location>
</feature>
<keyword evidence="4" id="KW-0547">Nucleotide-binding</keyword>
<dbReference type="PANTHER" id="PTHR44899:SF3">
    <property type="entry name" value="SERINE_THREONINE-PROTEIN KINASE NEK1"/>
    <property type="match status" value="1"/>
</dbReference>
<evidence type="ECO:0000256" key="1">
    <source>
        <dbReference type="ARBA" id="ARBA00012513"/>
    </source>
</evidence>
<keyword evidence="6" id="KW-0067">ATP-binding</keyword>
<dbReference type="SMART" id="SM00220">
    <property type="entry name" value="S_TKc"/>
    <property type="match status" value="1"/>
</dbReference>
<feature type="compositionally biased region" description="Low complexity" evidence="9">
    <location>
        <begin position="340"/>
        <end position="354"/>
    </location>
</feature>
<evidence type="ECO:0000256" key="6">
    <source>
        <dbReference type="ARBA" id="ARBA00022840"/>
    </source>
</evidence>
<evidence type="ECO:0000259" key="10">
    <source>
        <dbReference type="PROSITE" id="PS50011"/>
    </source>
</evidence>
<sequence length="479" mass="53280">MAAPWHLLPSAVPHNAVLVRDLETRQLRVIKEIKAQNRQELEEALAEASLHATLTHENIIRYREVFKAGSRTIFIVMDYAPNGDLNGRIERQKRSHRPFPMEKVLVWLAQIIKALHYLHRQNKIHRDIKAANIFLNESDDVVLGDFGIARVLDANAARISARTCKTPVGTPMYMSPEQASAKEYGQAVDIWALGCVLYEMLMFKPAFIAQSMDGLMSRIRRGRFDRSFPPEVPVELQELVCAMLNVDPRARPTIRELIANPLIEPYVKEPAPASAKAAQPEAPAAPTSRTSTQGSVPSLHVHVADAKPRPAAQLAPLQQPRGRVLGALRVPSQVNVTEDPPGAAGAHPPAGTPGNDEHHRKSPTENRAKAVRDASRHRAINLEHQQIRRNSDFIDGRTPGSSPRNSPRIPRRRLSELPPSSLQHAPAPAPAQRRRSEGIVRRESSQWAVPNSGLIKPRRGSHARARQPMDMLSLAQLYK</sequence>
<dbReference type="GO" id="GO:0005634">
    <property type="term" value="C:nucleus"/>
    <property type="evidence" value="ECO:0000318"/>
    <property type="project" value="GO_Central"/>
</dbReference>
<feature type="compositionally biased region" description="Basic and acidic residues" evidence="9">
    <location>
        <begin position="385"/>
        <end position="395"/>
    </location>
</feature>
<dbReference type="GO" id="GO:0004674">
    <property type="term" value="F:protein serine/threonine kinase activity"/>
    <property type="evidence" value="ECO:0000318"/>
    <property type="project" value="GO_Central"/>
</dbReference>
<keyword evidence="5" id="KW-0418">Kinase</keyword>
<evidence type="ECO:0000256" key="2">
    <source>
        <dbReference type="ARBA" id="ARBA00022527"/>
    </source>
</evidence>
<dbReference type="GeneID" id="5891506"/>
<evidence type="ECO:0000313" key="12">
    <source>
        <dbReference type="Proteomes" id="UP000001357"/>
    </source>
</evidence>
<dbReference type="SUPFAM" id="SSF56112">
    <property type="entry name" value="Protein kinase-like (PK-like)"/>
    <property type="match status" value="1"/>
</dbReference>
<dbReference type="InParanoid" id="A9V0F4"/>
<keyword evidence="2" id="KW-0723">Serine/threonine-protein kinase</keyword>
<feature type="compositionally biased region" description="Basic residues" evidence="9">
    <location>
        <begin position="456"/>
        <end position="465"/>
    </location>
</feature>
<feature type="domain" description="Protein kinase" evidence="10">
    <location>
        <begin position="1"/>
        <end position="263"/>
    </location>
</feature>
<dbReference type="KEGG" id="mbr:MONBRDRAFT_32577"/>
<feature type="compositionally biased region" description="Polar residues" evidence="9">
    <location>
        <begin position="287"/>
        <end position="296"/>
    </location>
</feature>
<feature type="compositionally biased region" description="Low complexity" evidence="9">
    <location>
        <begin position="271"/>
        <end position="286"/>
    </location>
</feature>
<dbReference type="InterPro" id="IPR000719">
    <property type="entry name" value="Prot_kinase_dom"/>
</dbReference>
<keyword evidence="3" id="KW-0808">Transferase</keyword>
<dbReference type="PROSITE" id="PS50011">
    <property type="entry name" value="PROTEIN_KINASE_DOM"/>
    <property type="match status" value="1"/>
</dbReference>
<dbReference type="GO" id="GO:0005524">
    <property type="term" value="F:ATP binding"/>
    <property type="evidence" value="ECO:0007669"/>
    <property type="project" value="UniProtKB-KW"/>
</dbReference>
<dbReference type="InterPro" id="IPR011009">
    <property type="entry name" value="Kinase-like_dom_sf"/>
</dbReference>
<dbReference type="Pfam" id="PF00069">
    <property type="entry name" value="Pkinase"/>
    <property type="match status" value="1"/>
</dbReference>
<feature type="region of interest" description="Disordered" evidence="9">
    <location>
        <begin position="334"/>
        <end position="479"/>
    </location>
</feature>